<dbReference type="SUPFAM" id="SSF53098">
    <property type="entry name" value="Ribonuclease H-like"/>
    <property type="match status" value="1"/>
</dbReference>
<reference evidence="3" key="3">
    <citation type="submission" date="2015-02" db="EMBL/GenBank/DDBJ databases">
        <title>Evolutionary Origins and Diversification of the Mycorrhizal Mutualists.</title>
        <authorList>
            <consortium name="DOE Joint Genome Institute"/>
            <consortium name="Mycorrhizal Genomics Consortium"/>
            <person name="Kohler A."/>
            <person name="Kuo A."/>
            <person name="Nagy L.G."/>
            <person name="Floudas D."/>
            <person name="Copeland A."/>
            <person name="Barry K.W."/>
            <person name="Cichocki N."/>
            <person name="Veneault-Fourrey C."/>
            <person name="LaButti K."/>
            <person name="Lindquist E.A."/>
            <person name="Lipzen A."/>
            <person name="Lundell T."/>
            <person name="Morin E."/>
            <person name="Murat C."/>
            <person name="Riley R."/>
            <person name="Ohm R."/>
            <person name="Sun H."/>
            <person name="Tunlid A."/>
            <person name="Henrissat B."/>
            <person name="Grigoriev I.V."/>
            <person name="Hibbett D.S."/>
            <person name="Martin F."/>
        </authorList>
    </citation>
    <scope>NUCLEOTIDE SEQUENCE</scope>
    <source>
        <strain evidence="4">h7</strain>
        <strain evidence="3">H7</strain>
    </source>
</reference>
<keyword evidence="4" id="KW-1185">Reference proteome</keyword>
<dbReference type="Proteomes" id="UP000053424">
    <property type="component" value="Unassembled WGS sequence"/>
</dbReference>
<dbReference type="EMBL" id="KN831875">
    <property type="protein sequence ID" value="KIM34694.1"/>
    <property type="molecule type" value="Genomic_DNA"/>
</dbReference>
<dbReference type="OrthoDB" id="3262464at2759"/>
<sequence length="77" mass="8673">YPSLFSAALDYLPIQGSAVPCERVFSSGKETTTMRRNRINHDLMEALQMLKFSLRSGNILDFTAGMKAEYEANLLEL</sequence>
<proteinExistence type="predicted"/>
<feature type="non-terminal residue" evidence="3">
    <location>
        <position position="1"/>
    </location>
</feature>
<dbReference type="EMBL" id="KN831789">
    <property type="protein sequence ID" value="KIM38648.1"/>
    <property type="molecule type" value="Genomic_DNA"/>
</dbReference>
<dbReference type="InterPro" id="IPR012337">
    <property type="entry name" value="RNaseH-like_sf"/>
</dbReference>
<organism evidence="3 4">
    <name type="scientific">Hebeloma cylindrosporum</name>
    <dbReference type="NCBI Taxonomy" id="76867"/>
    <lineage>
        <taxon>Eukaryota</taxon>
        <taxon>Fungi</taxon>
        <taxon>Dikarya</taxon>
        <taxon>Basidiomycota</taxon>
        <taxon>Agaricomycotina</taxon>
        <taxon>Agaricomycetes</taxon>
        <taxon>Agaricomycetidae</taxon>
        <taxon>Agaricales</taxon>
        <taxon>Agaricineae</taxon>
        <taxon>Hymenogastraceae</taxon>
        <taxon>Hebeloma</taxon>
    </lineage>
</organism>
<dbReference type="HOGENOM" id="CLU_009123_15_1_1"/>
<dbReference type="InterPro" id="IPR008906">
    <property type="entry name" value="HATC_C_dom"/>
</dbReference>
<gene>
    <name evidence="3" type="ORF">M413DRAFT_48610</name>
    <name evidence="2" type="ORF">M413DRAFT_56977</name>
</gene>
<evidence type="ECO:0000259" key="1">
    <source>
        <dbReference type="Pfam" id="PF05699"/>
    </source>
</evidence>
<dbReference type="GO" id="GO:0046983">
    <property type="term" value="F:protein dimerization activity"/>
    <property type="evidence" value="ECO:0007669"/>
    <property type="project" value="InterPro"/>
</dbReference>
<protein>
    <recommendedName>
        <fullName evidence="1">HAT C-terminal dimerisation domain-containing protein</fullName>
    </recommendedName>
</protein>
<evidence type="ECO:0000313" key="2">
    <source>
        <dbReference type="EMBL" id="KIM34694.1"/>
    </source>
</evidence>
<evidence type="ECO:0000313" key="3">
    <source>
        <dbReference type="EMBL" id="KIM38648.1"/>
    </source>
</evidence>
<feature type="non-terminal residue" evidence="3">
    <location>
        <position position="77"/>
    </location>
</feature>
<dbReference type="Pfam" id="PF05699">
    <property type="entry name" value="Dimer_Tnp_hAT"/>
    <property type="match status" value="1"/>
</dbReference>
<name>A0A0C2XLQ0_HEBCY</name>
<evidence type="ECO:0000313" key="4">
    <source>
        <dbReference type="Proteomes" id="UP000053424"/>
    </source>
</evidence>
<feature type="domain" description="HAT C-terminal dimerisation" evidence="1">
    <location>
        <begin position="1"/>
        <end position="52"/>
    </location>
</feature>
<reference evidence="3 4" key="1">
    <citation type="submission" date="2014-04" db="EMBL/GenBank/DDBJ databases">
        <authorList>
            <consortium name="DOE Joint Genome Institute"/>
            <person name="Kuo A."/>
            <person name="Gay G."/>
            <person name="Dore J."/>
            <person name="Kohler A."/>
            <person name="Nagy L.G."/>
            <person name="Floudas D."/>
            <person name="Copeland A."/>
            <person name="Barry K.W."/>
            <person name="Cichocki N."/>
            <person name="Veneault-Fourrey C."/>
            <person name="LaButti K."/>
            <person name="Lindquist E.A."/>
            <person name="Lipzen A."/>
            <person name="Lundell T."/>
            <person name="Morin E."/>
            <person name="Murat C."/>
            <person name="Sun H."/>
            <person name="Tunlid A."/>
            <person name="Henrissat B."/>
            <person name="Grigoriev I.V."/>
            <person name="Hibbett D.S."/>
            <person name="Martin F."/>
            <person name="Nordberg H.P."/>
            <person name="Cantor M.N."/>
            <person name="Hua S.X."/>
        </authorList>
    </citation>
    <scope>NUCLEOTIDE SEQUENCE [LARGE SCALE GENOMIC DNA]</scope>
    <source>
        <strain evidence="3">H7</strain>
        <strain evidence="4">h7</strain>
    </source>
</reference>
<dbReference type="AlphaFoldDB" id="A0A0C2XLQ0"/>
<accession>A0A0C2XLQ0</accession>
<reference evidence="4" key="2">
    <citation type="submission" date="2015-01" db="EMBL/GenBank/DDBJ databases">
        <title>Evolutionary Origins and Diversification of the Mycorrhizal Mutualists.</title>
        <authorList>
            <consortium name="DOE Joint Genome Institute"/>
            <consortium name="Mycorrhizal Genomics Consortium"/>
            <person name="Kohler A."/>
            <person name="Kuo A."/>
            <person name="Nagy L.G."/>
            <person name="Floudas D."/>
            <person name="Copeland A."/>
            <person name="Barry K.W."/>
            <person name="Cichocki N."/>
            <person name="Veneault-Fourrey C."/>
            <person name="LaButti K."/>
            <person name="Lindquist E.A."/>
            <person name="Lipzen A."/>
            <person name="Lundell T."/>
            <person name="Morin E."/>
            <person name="Murat C."/>
            <person name="Riley R."/>
            <person name="Ohm R."/>
            <person name="Sun H."/>
            <person name="Tunlid A."/>
            <person name="Henrissat B."/>
            <person name="Grigoriev I.V."/>
            <person name="Hibbett D.S."/>
            <person name="Martin F."/>
        </authorList>
    </citation>
    <scope>NUCLEOTIDE SEQUENCE [LARGE SCALE GENOMIC DNA]</scope>
    <source>
        <strain evidence="2">H7</strain>
        <strain evidence="4">h7</strain>
    </source>
</reference>